<feature type="region of interest" description="Disordered" evidence="4">
    <location>
        <begin position="518"/>
        <end position="640"/>
    </location>
</feature>
<dbReference type="InterPro" id="IPR035979">
    <property type="entry name" value="RBD_domain_sf"/>
</dbReference>
<feature type="compositionally biased region" description="Low complexity" evidence="4">
    <location>
        <begin position="751"/>
        <end position="801"/>
    </location>
</feature>
<evidence type="ECO:0000256" key="3">
    <source>
        <dbReference type="PROSITE-ProRule" id="PRU00332"/>
    </source>
</evidence>
<dbReference type="AlphaFoldDB" id="A0AAN9XYA1"/>
<feature type="region of interest" description="Disordered" evidence="4">
    <location>
        <begin position="709"/>
        <end position="732"/>
    </location>
</feature>
<feature type="region of interest" description="Disordered" evidence="4">
    <location>
        <begin position="751"/>
        <end position="872"/>
    </location>
</feature>
<accession>A0AAN9XYA1</accession>
<feature type="compositionally biased region" description="Pro residues" evidence="4">
    <location>
        <begin position="240"/>
        <end position="254"/>
    </location>
</feature>
<feature type="compositionally biased region" description="Polar residues" evidence="4">
    <location>
        <begin position="553"/>
        <end position="571"/>
    </location>
</feature>
<evidence type="ECO:0000256" key="2">
    <source>
        <dbReference type="ARBA" id="ARBA00022884"/>
    </source>
</evidence>
<dbReference type="InterPro" id="IPR036388">
    <property type="entry name" value="WH-like_DNA-bd_sf"/>
</dbReference>
<dbReference type="PROSITE" id="PS50961">
    <property type="entry name" value="HTH_LA"/>
    <property type="match status" value="1"/>
</dbReference>
<dbReference type="CDD" id="cd08031">
    <property type="entry name" value="LARP_4_5_like"/>
    <property type="match status" value="1"/>
</dbReference>
<keyword evidence="2 3" id="KW-0694">RNA-binding</keyword>
<feature type="region of interest" description="Disordered" evidence="4">
    <location>
        <begin position="321"/>
        <end position="504"/>
    </location>
</feature>
<dbReference type="EMBL" id="JBBCAQ010000038">
    <property type="protein sequence ID" value="KAK7571796.1"/>
    <property type="molecule type" value="Genomic_DNA"/>
</dbReference>
<dbReference type="GO" id="GO:0010494">
    <property type="term" value="C:cytoplasmic stress granule"/>
    <property type="evidence" value="ECO:0007669"/>
    <property type="project" value="TreeGrafter"/>
</dbReference>
<dbReference type="SMART" id="SM00715">
    <property type="entry name" value="LA"/>
    <property type="match status" value="1"/>
</dbReference>
<protein>
    <recommendedName>
        <fullName evidence="5">HTH La-type RNA-binding domain-containing protein</fullName>
    </recommendedName>
</protein>
<feature type="compositionally biased region" description="Polar residues" evidence="4">
    <location>
        <begin position="471"/>
        <end position="481"/>
    </location>
</feature>
<name>A0AAN9XYA1_9HEMI</name>
<feature type="compositionally biased region" description="Low complexity" evidence="4">
    <location>
        <begin position="322"/>
        <end position="334"/>
    </location>
</feature>
<feature type="compositionally biased region" description="Polar residues" evidence="4">
    <location>
        <begin position="816"/>
        <end position="826"/>
    </location>
</feature>
<dbReference type="InterPro" id="IPR045180">
    <property type="entry name" value="La_dom_prot"/>
</dbReference>
<evidence type="ECO:0000313" key="6">
    <source>
        <dbReference type="EMBL" id="KAK7571796.1"/>
    </source>
</evidence>
<feature type="compositionally biased region" description="Low complexity" evidence="4">
    <location>
        <begin position="518"/>
        <end position="532"/>
    </location>
</feature>
<dbReference type="Proteomes" id="UP001367676">
    <property type="component" value="Unassembled WGS sequence"/>
</dbReference>
<feature type="region of interest" description="Disordered" evidence="4">
    <location>
        <begin position="1"/>
        <end position="20"/>
    </location>
</feature>
<feature type="region of interest" description="Disordered" evidence="4">
    <location>
        <begin position="218"/>
        <end position="254"/>
    </location>
</feature>
<dbReference type="PANTHER" id="PTHR22792">
    <property type="entry name" value="LUPUS LA PROTEIN-RELATED"/>
    <property type="match status" value="1"/>
</dbReference>
<feature type="compositionally biased region" description="Low complexity" evidence="4">
    <location>
        <begin position="371"/>
        <end position="381"/>
    </location>
</feature>
<dbReference type="GO" id="GO:0045727">
    <property type="term" value="P:positive regulation of translation"/>
    <property type="evidence" value="ECO:0007669"/>
    <property type="project" value="TreeGrafter"/>
</dbReference>
<dbReference type="GO" id="GO:0005829">
    <property type="term" value="C:cytosol"/>
    <property type="evidence" value="ECO:0007669"/>
    <property type="project" value="TreeGrafter"/>
</dbReference>
<dbReference type="GO" id="GO:0003730">
    <property type="term" value="F:mRNA 3'-UTR binding"/>
    <property type="evidence" value="ECO:0007669"/>
    <property type="project" value="TreeGrafter"/>
</dbReference>
<dbReference type="SUPFAM" id="SSF54928">
    <property type="entry name" value="RNA-binding domain, RBD"/>
    <property type="match status" value="1"/>
</dbReference>
<feature type="compositionally biased region" description="Basic and acidic residues" evidence="4">
    <location>
        <begin position="842"/>
        <end position="852"/>
    </location>
</feature>
<feature type="domain" description="HTH La-type RNA-binding" evidence="5">
    <location>
        <begin position="35"/>
        <end position="124"/>
    </location>
</feature>
<dbReference type="Pfam" id="PF26088">
    <property type="entry name" value="RRM_LARP4"/>
    <property type="match status" value="1"/>
</dbReference>
<feature type="compositionally biased region" description="Polar residues" evidence="4">
    <location>
        <begin position="342"/>
        <end position="364"/>
    </location>
</feature>
<evidence type="ECO:0000256" key="4">
    <source>
        <dbReference type="SAM" id="MobiDB-lite"/>
    </source>
</evidence>
<dbReference type="InterPro" id="IPR058699">
    <property type="entry name" value="RRM_LARP4/4B"/>
</dbReference>
<feature type="compositionally biased region" description="Polar residues" evidence="4">
    <location>
        <begin position="395"/>
        <end position="451"/>
    </location>
</feature>
<gene>
    <name evidence="6" type="ORF">V9T40_014268</name>
</gene>
<dbReference type="InterPro" id="IPR006630">
    <property type="entry name" value="La_HTH"/>
</dbReference>
<sequence>MNGIDSSESHGEHNSVRGSTMNYNADSSIYHAEAGMPLDRLKQLLSTQLEYYFSRENLANDTYLLSQMDNDQYVPIWTVANFNQVKRLTKDIKLITEVLRESPNVQVDEEGLKVRPNHKRCIVILREIPDSTPLEDVKGIFSGENCPKLVSCEFAHNNSWYITFENDEDAQRAFRYLREEVREFQGKPIMARIKAKPMNRLPISTMPGSVVNMKNGYRTPTGTVSPAGPPAPAPGAVYEPAPPYQPQPPPPPAPHQRFLYTNSGTLPPTLNYPNHLQIYALQQQPFYHPSMLPHWPPSQYYDVSGVFPMNSLVQQSFSKAQNNRYVNRTNNNNRNKGRQNDFRNSISENSVNSGPIGSRSNAKTSSGGGNLNNISNSISTGSGSGSSGKSHSDVSRNGTPGGQLSTLSAESSHFTSNKNSVDSNPSTNNTATSHQRVAVTSNSQDCSSQFVPTKDTALPQRRRKKDEDTSHNINHISRTTESGGGGGGSSNNKSSSGHKFDLEANAFPPLPAHIAETAVSSASTTSAPSEQSDNQSHDESQQLNGENGIVPVTSATVGNKSKTEDTLNSNGVLADDAEESSQFSQKSVANSASQVTNNSKSASSVDIASVAKKTQSSDSSAVAATVSKSSSSSSAGANSGAGKMNGFVPLVSQSQKGVSCSNSFGGAGNNNGVSGTSGNATSSGSAPKGVPPICPVNVAAASSGGPRLSYAQVAQHHREKSEMEKQLQTTTTTAAAAAVTTATAAAASVTTSSPPSAAANSHSGSVSNSATTTNSTPSVSTTSKTHGTSTTTSSTNVSSFSDNDKKDVNSGHPVAKQNNSGGATNSPRERSGKGSRQSQTSNERDRDKDHPPGKSTRRERRSEHGSKLVQSS</sequence>
<evidence type="ECO:0000313" key="7">
    <source>
        <dbReference type="Proteomes" id="UP001367676"/>
    </source>
</evidence>
<feature type="compositionally biased region" description="Polar residues" evidence="4">
    <location>
        <begin position="580"/>
        <end position="606"/>
    </location>
</feature>
<organism evidence="6 7">
    <name type="scientific">Parthenolecanium corni</name>
    <dbReference type="NCBI Taxonomy" id="536013"/>
    <lineage>
        <taxon>Eukaryota</taxon>
        <taxon>Metazoa</taxon>
        <taxon>Ecdysozoa</taxon>
        <taxon>Arthropoda</taxon>
        <taxon>Hexapoda</taxon>
        <taxon>Insecta</taxon>
        <taxon>Pterygota</taxon>
        <taxon>Neoptera</taxon>
        <taxon>Paraneoptera</taxon>
        <taxon>Hemiptera</taxon>
        <taxon>Sternorrhyncha</taxon>
        <taxon>Coccoidea</taxon>
        <taxon>Coccidae</taxon>
        <taxon>Parthenolecanium</taxon>
    </lineage>
</organism>
<dbReference type="Gene3D" id="1.10.10.10">
    <property type="entry name" value="Winged helix-like DNA-binding domain superfamily/Winged helix DNA-binding domain"/>
    <property type="match status" value="1"/>
</dbReference>
<comment type="caution">
    <text evidence="6">The sequence shown here is derived from an EMBL/GenBank/DDBJ whole genome shotgun (WGS) entry which is preliminary data.</text>
</comment>
<evidence type="ECO:0000259" key="5">
    <source>
        <dbReference type="PROSITE" id="PS50961"/>
    </source>
</evidence>
<reference evidence="6 7" key="1">
    <citation type="submission" date="2024-03" db="EMBL/GenBank/DDBJ databases">
        <title>Adaptation during the transition from Ophiocordyceps entomopathogen to insect associate is accompanied by gene loss and intensified selection.</title>
        <authorList>
            <person name="Ward C.M."/>
            <person name="Onetto C.A."/>
            <person name="Borneman A.R."/>
        </authorList>
    </citation>
    <scope>NUCLEOTIDE SEQUENCE [LARGE SCALE GENOMIC DNA]</scope>
    <source>
        <strain evidence="6">AWRI1</strain>
        <tissue evidence="6">Single Adult Female</tissue>
    </source>
</reference>
<keyword evidence="1" id="KW-0597">Phosphoprotein</keyword>
<dbReference type="SUPFAM" id="SSF46785">
    <property type="entry name" value="Winged helix' DNA-binding domain"/>
    <property type="match status" value="1"/>
</dbReference>
<dbReference type="InterPro" id="IPR036390">
    <property type="entry name" value="WH_DNA-bd_sf"/>
</dbReference>
<feature type="compositionally biased region" description="Low complexity" evidence="4">
    <location>
        <begin position="616"/>
        <end position="640"/>
    </location>
</feature>
<dbReference type="PANTHER" id="PTHR22792:SF131">
    <property type="entry name" value="LA-RELATED PROTEIN LARP4B"/>
    <property type="match status" value="1"/>
</dbReference>
<evidence type="ECO:0000256" key="1">
    <source>
        <dbReference type="ARBA" id="ARBA00022553"/>
    </source>
</evidence>
<dbReference type="Pfam" id="PF05383">
    <property type="entry name" value="La"/>
    <property type="match status" value="1"/>
</dbReference>
<keyword evidence="7" id="KW-1185">Reference proteome</keyword>
<dbReference type="CDD" id="cd12430">
    <property type="entry name" value="RRM_LARP4_5_like"/>
    <property type="match status" value="1"/>
</dbReference>
<proteinExistence type="predicted"/>